<feature type="compositionally biased region" description="Basic and acidic residues" evidence="3">
    <location>
        <begin position="232"/>
        <end position="281"/>
    </location>
</feature>
<feature type="compositionally biased region" description="Polar residues" evidence="3">
    <location>
        <begin position="221"/>
        <end position="231"/>
    </location>
</feature>
<feature type="region of interest" description="Disordered" evidence="3">
    <location>
        <begin position="866"/>
        <end position="1006"/>
    </location>
</feature>
<feature type="compositionally biased region" description="Basic and acidic residues" evidence="3">
    <location>
        <begin position="882"/>
        <end position="895"/>
    </location>
</feature>
<evidence type="ECO:0000256" key="4">
    <source>
        <dbReference type="SAM" id="SignalP"/>
    </source>
</evidence>
<dbReference type="RefSeq" id="XP_028874935.1">
    <property type="nucleotide sequence ID" value="XM_029020491.1"/>
</dbReference>
<feature type="region of interest" description="Disordered" evidence="3">
    <location>
        <begin position="342"/>
        <end position="493"/>
    </location>
</feature>
<sequence>MISKIRYYFILICIFLIVCELPYNSKCESSESEELPTGDDEFGEVDSGIVSQKEFRKVMLANSNDAKVVVQSDSKSGESKLESNEPNNNKTNEFKSEQTKPEETKSEEVSPEETKEEETKPVGAKLQRNDSEELSQVNNKFEENKSDENKNVESKPLNSIESYKENENDLNDGSKKENTADGDNQKNSMEDNSTKNLDSEDEANNKDSSSSEVAQEEELASESTENLNDQSGDNKENMNGKNSDEKEEDKLQSTNKMDEKQLAADVIDKSNIDDTKNDSKISDVSTDNSKKDDDLENKVKSDNKLEENVEKAIQEMKDKLGANSEDETIKRVDDRFIVIVKKLKQKTNEIPTNTKDAEVRAYNKNEINLSYGKNEEEKSLPEEKPSSEEKSSPKEKLSSEEKPSPHENPSTEEKLSLEKKSSSEEKSLSKEKPSSEENKTESVNQAEEKKIAEANRIDKEEAETESREEKSNKELIEKLKSLSADNKKEEEPANQKIKKINNLLEIGESDEKMERLIQEKKDYDAKKQEKQKLPLQKKKKWYEKRDPITGELLFDAAALSRNITSTITAKRRKGMFSKCVQFHGQKENCESSKNCFYDSVYEMCLFDCSLLNKKDACEEYLECRFDFIVPRKACVNDCFQSRNFAKQEINGIMRGCMWCRQEVMCNTLSSLQKKKFPEVNNREFDCNWQLQNGLENDENTENSLCVDRNLGRSMTDKDLVAATYISSQTKLVHEAAEKIKDQMVNNGETEESAKLHVQNINLLKMNICYPPNIPYSQIKPEKKYYLNEEIIEIDCEDGYKITGANNQLRCENGLFSPKVYCIAIREIERQKSSISRHFNKILNLLINSITGNGEWINVGIEKINESKDQKRKESPDALIDENEVKTGEKEKKSTDDDSSITSSIDTNTTTTTTTAITTNTNQNKENIGKEKTNSKDKEKSKKGKDKNKKSTENENNEPKDFKSKELDGADKNDSELSEESSESNLKLGKNILLDRVTGTPILVQNN</sequence>
<dbReference type="Gene3D" id="2.10.70.10">
    <property type="entry name" value="Complement Module, domain 1"/>
    <property type="match status" value="1"/>
</dbReference>
<comment type="caution">
    <text evidence="6">The sequence shown here is derived from an EMBL/GenBank/DDBJ whole genome shotgun (WGS) entry which is preliminary data.</text>
</comment>
<dbReference type="SUPFAM" id="SSF57535">
    <property type="entry name" value="Complement control module/SCR domain"/>
    <property type="match status" value="1"/>
</dbReference>
<proteinExistence type="predicted"/>
<evidence type="ECO:0000313" key="7">
    <source>
        <dbReference type="Proteomes" id="UP000186176"/>
    </source>
</evidence>
<reference evidence="6 7" key="1">
    <citation type="submission" date="2016-10" db="EMBL/GenBank/DDBJ databases">
        <title>Reductive evolution of mitochondrial metabolism and differential evolution of invasion-related proteins in Cryptosporidium.</title>
        <authorList>
            <person name="Liu S."/>
            <person name="Roellig D.M."/>
            <person name="Guo Y."/>
            <person name="Li N."/>
            <person name="Frace M.A."/>
            <person name="Tang K."/>
            <person name="Zhang L."/>
            <person name="Feng Y."/>
            <person name="Xiao L."/>
        </authorList>
    </citation>
    <scope>NUCLEOTIDE SEQUENCE [LARGE SCALE GENOMIC DNA]</scope>
    <source>
        <strain evidence="6">39726</strain>
    </source>
</reference>
<gene>
    <name evidence="6" type="ORF">cubi_03478</name>
</gene>
<organism evidence="6 7">
    <name type="scientific">Cryptosporidium ubiquitum</name>
    <dbReference type="NCBI Taxonomy" id="857276"/>
    <lineage>
        <taxon>Eukaryota</taxon>
        <taxon>Sar</taxon>
        <taxon>Alveolata</taxon>
        <taxon>Apicomplexa</taxon>
        <taxon>Conoidasida</taxon>
        <taxon>Coccidia</taxon>
        <taxon>Eucoccidiorida</taxon>
        <taxon>Eimeriorina</taxon>
        <taxon>Cryptosporidiidae</taxon>
        <taxon>Cryptosporidium</taxon>
    </lineage>
</organism>
<feature type="domain" description="Sushi" evidence="5">
    <location>
        <begin position="768"/>
        <end position="821"/>
    </location>
</feature>
<feature type="compositionally biased region" description="Basic and acidic residues" evidence="3">
    <location>
        <begin position="373"/>
        <end position="493"/>
    </location>
</feature>
<feature type="chain" id="PRO_5012837083" evidence="4">
    <location>
        <begin position="28"/>
        <end position="1006"/>
    </location>
</feature>
<dbReference type="VEuPathDB" id="CryptoDB:cubi_03478"/>
<feature type="region of interest" description="Disordered" evidence="3">
    <location>
        <begin position="68"/>
        <end position="307"/>
    </location>
</feature>
<keyword evidence="7" id="KW-1185">Reference proteome</keyword>
<feature type="compositionally biased region" description="Basic and acidic residues" evidence="3">
    <location>
        <begin position="92"/>
        <end position="108"/>
    </location>
</feature>
<accession>A0A1J4MHJ5</accession>
<feature type="compositionally biased region" description="Basic and acidic residues" evidence="3">
    <location>
        <begin position="926"/>
        <end position="939"/>
    </location>
</feature>
<protein>
    <submittedName>
        <fullName evidence="6">Sushi domain-containing protein</fullName>
    </submittedName>
</protein>
<feature type="compositionally biased region" description="Basic and acidic residues" evidence="3">
    <location>
        <begin position="162"/>
        <end position="179"/>
    </location>
</feature>
<feature type="compositionally biased region" description="Low complexity" evidence="3">
    <location>
        <begin position="899"/>
        <end position="921"/>
    </location>
</feature>
<dbReference type="Proteomes" id="UP000186176">
    <property type="component" value="Unassembled WGS sequence"/>
</dbReference>
<feature type="compositionally biased region" description="Basic and acidic residues" evidence="3">
    <location>
        <begin position="288"/>
        <end position="307"/>
    </location>
</feature>
<feature type="signal peptide" evidence="4">
    <location>
        <begin position="1"/>
        <end position="27"/>
    </location>
</feature>
<dbReference type="InterPro" id="IPR000436">
    <property type="entry name" value="Sushi_SCR_CCP_dom"/>
</dbReference>
<feature type="coiled-coil region" evidence="2">
    <location>
        <begin position="506"/>
        <end position="533"/>
    </location>
</feature>
<evidence type="ECO:0000256" key="3">
    <source>
        <dbReference type="SAM" id="MobiDB-lite"/>
    </source>
</evidence>
<dbReference type="AlphaFoldDB" id="A0A1J4MHJ5"/>
<feature type="compositionally biased region" description="Basic and acidic residues" evidence="3">
    <location>
        <begin position="866"/>
        <end position="875"/>
    </location>
</feature>
<dbReference type="InterPro" id="IPR035976">
    <property type="entry name" value="Sushi/SCR/CCP_sf"/>
</dbReference>
<keyword evidence="4" id="KW-0732">Signal</keyword>
<keyword evidence="1" id="KW-1015">Disulfide bond</keyword>
<name>A0A1J4MHJ5_9CRYT</name>
<evidence type="ECO:0000259" key="5">
    <source>
        <dbReference type="SMART" id="SM00032"/>
    </source>
</evidence>
<keyword evidence="2" id="KW-0175">Coiled coil</keyword>
<evidence type="ECO:0000256" key="1">
    <source>
        <dbReference type="ARBA" id="ARBA00023157"/>
    </source>
</evidence>
<dbReference type="SMART" id="SM00032">
    <property type="entry name" value="CCP"/>
    <property type="match status" value="1"/>
</dbReference>
<evidence type="ECO:0000256" key="2">
    <source>
        <dbReference type="SAM" id="Coils"/>
    </source>
</evidence>
<dbReference type="EMBL" id="LRBP01000014">
    <property type="protein sequence ID" value="OII73680.1"/>
    <property type="molecule type" value="Genomic_DNA"/>
</dbReference>
<dbReference type="OrthoDB" id="344044at2759"/>
<dbReference type="GeneID" id="39980270"/>
<evidence type="ECO:0000313" key="6">
    <source>
        <dbReference type="EMBL" id="OII73680.1"/>
    </source>
</evidence>
<dbReference type="Pfam" id="PF00084">
    <property type="entry name" value="Sushi"/>
    <property type="match status" value="1"/>
</dbReference>
<feature type="compositionally biased region" description="Basic and acidic residues" evidence="3">
    <location>
        <begin position="140"/>
        <end position="153"/>
    </location>
</feature>
<feature type="compositionally biased region" description="Basic and acidic residues" evidence="3">
    <location>
        <begin position="948"/>
        <end position="974"/>
    </location>
</feature>